<feature type="region of interest" description="Disordered" evidence="3">
    <location>
        <begin position="926"/>
        <end position="963"/>
    </location>
</feature>
<evidence type="ECO:0000256" key="3">
    <source>
        <dbReference type="SAM" id="MobiDB-lite"/>
    </source>
</evidence>
<evidence type="ECO:0000256" key="1">
    <source>
        <dbReference type="PROSITE-ProRule" id="PRU01373"/>
    </source>
</evidence>
<dbReference type="Pfam" id="PF18857">
    <property type="entry name" value="LPD38"/>
    <property type="match status" value="1"/>
</dbReference>
<dbReference type="EMBL" id="MRVZ01000012">
    <property type="protein sequence ID" value="PAU25794.1"/>
    <property type="molecule type" value="Genomic_DNA"/>
</dbReference>
<sequence>MTGRNVMTDKNLFGSGVFNYMNPMTTTVSQDLFAQPQTDRSLYRSPSRADLQARAAAEEAALLNDITQQFQGLMATPEWQNASLQRRNEIYDAIIKDQFTPFVQQHMDNPDLMMKLQMIPEATLKADINALSKQIDDANELGDLWRGMKSGVHQLSSGIADGIPSLLAEDRVRTLEELQQRYGYSQERQNAIDAARQTLREQEADRRETLKAVQELQAQQSIARRNTETRRRELQGEDGEFLGTLSWAAENPLDALSFAAEQAPTMIPTAAATVGGTILAGPVGGAAAAAAVGGLFSAADAMGSAGLDLSQQSMDDFRKMPEFQALVAQGTPEGDARNQIIAAAQGDAGAKGLVIGALTSVFGPERILGGAIGKTITGATARSIANGTMKKELLRGAATTLAGAGMEGVEEGATQWASNSAINKATGLNNDVWDGVAEAAALGMIAGGPMSAVGGGVDTYHNIKGIREARAEAAARGETDLTTHRDVPSPEAAHAAEQRNTVDAATTVDPLVARTALNTVRNDLLQHTGTALTTAERDSLYATAYAAEQAGMTTKALQSLMEKLQVRRASPDGNDLWSGYQEYVSKQPVRNAQGNAPAEVPADTTVTRPSWAGAESMEHVAPLAQAMMAAYRRDSVAPQAEYTPMYREPFDATVRNLPRTPRGMAPKKHGPIYVTPEGEARLARDFDGRVMGHVAPLAQAMMAAYRRDSVVPQDEYKPMYREPFDATVRNLPRTPRGMAPKKHGPIYVTPEGEARLTGDFNGQSDGTGAATTGTGSTGAVAGVTAGDGGTTGTRVADDIAATTGPARTGAGRGRGNTDTANAVHSEPTDALGSGKSSTAVDSRRSDSTVPGTSAAISTGERSVARETGPRATDGRGAESTGLRASGGDWSVGQAATYKPRNGAKAKDGVITAVNPDGTVDIEVQSTRRGKAVTETKRGVKTSQLSVPEGQQQKTAEPEQMTDNAATASAVPLSELQPEELVARANRALEQLPDMPLASADVEAARNVAEAGDIAAANTMATDAWVEHGITALTPEYLSEGEGRTKLIESYRRLTPEEREEVIEMHDMLESTGDFEGNVYAFVTDGVISDLNEQANAEPYPFWQYVTDRVKALIRRVGKGIATALVGITLWNAYPVPDAHATTSGIVTQVQQIQGLSNTASAVRAWVQETKDNRGQKYIIADKVSGEMHIMDSRGNVLATMPALYGTQKGDAAVPGQTPAGIFTLQQRYDVASSFGGDVQQFAEHSDGSIWAIHRVLTSNPKQMRQARLNSPTAEDNRISLGCINVPADMYNKYLKNGFKGKLYVIPEQRPLGEVFRGIQENVAADDLKQDMQPPASLDDTETTAFRSSTDSLAAEELQKGTLDSGALLTSVLSETDPDSLSAAKGNDAADLAAFFALPLAAGRMSRNAKKRRNARMSESANDVEDREAITGAADAQVVSPDNVQSDSPEYWASTARGRTLTPKQRVASLWFNRQSWMAPVVQRLYDSQYLMLRWISDNGIGQVAGEGIELTDNPIARALKFAPGKRDHILTHMKRTYMEPAMSKVVEIAQKNGVALDDAAKDIMTWISMRHVPEGNADLRRRISERIDAAIAEGDETAIEDAVQELNAHDAYQRGQGDRVPMVGGWTDAQARATMRKIEQTFSPEDMAEVAQHLYDALEYSKQQRIAAGVLSPEQVAAWPKFKYYVPMYMHMDVDGDNAFVGASAINPLPELARGGSKDHYAEHALMTVTQSLHRAAAAIAIQDFKAALNAQFQEQNELAGMQRVHIKNADTTGKPGIFFTEHTADGKTENYKFIFTDKNNDNIMASLFPKEQTTNPLLQAMATSTSAYARLLTKYRATFAPVNWFREGAERAVNLASRHITVNGKTINPLELQARIRAATLNPVVVASLAEYMTTGKNVDNEYVKAYKELEATGALATINDVLKHNEKDIRKDLRRMKGLRKYAKQLDGIATHYNEVFGAAPAVAAYVTLKKAGVDSERAAMFILDTFNIHNSGTWTHWMRAFQPFIVPAMEGSRNLLRTMSTPRGWAIGAAGIATSIMLYTMLASLAPDDEMDKMSLPELSRYIPLYGKDGSFVKLPVAFGLPRQTWITGAAIARLVRGSSTPAEALSGTTASLAEELLPVTGKFSGDHASRNPLLAALHALTPDIMRPFVEVATNTSHFGTPIHGSFREGEAFASESGKTRTADVWKNAATYLRENFGIDVFPESIRHVINYYAAGALSGLTTWMENDSLYMSKGHMTTRQELGGFWTSVGLTMLYDNGRQRTERQYWRMQDKVDDLMKRYGVVRSDPGNGKGMKAVSAMQRMMLAGASPQEAMLVRTAIEADNARSKNNRALNDRVKKLRKAQLSPEHLEPMFTQHLDMQDHLMKMFIAQGERSGL</sequence>
<feature type="region of interest" description="Disordered" evidence="3">
    <location>
        <begin position="474"/>
        <end position="499"/>
    </location>
</feature>
<feature type="compositionally biased region" description="Polar residues" evidence="3">
    <location>
        <begin position="847"/>
        <end position="860"/>
    </location>
</feature>
<dbReference type="InterPro" id="IPR005490">
    <property type="entry name" value="LD_TPept_cat_dom"/>
</dbReference>
<feature type="active site" description="Nucleophile" evidence="1">
    <location>
        <position position="1282"/>
    </location>
</feature>
<evidence type="ECO:0000259" key="4">
    <source>
        <dbReference type="PROSITE" id="PS52029"/>
    </source>
</evidence>
<feature type="domain" description="L,D-TPase catalytic" evidence="4">
    <location>
        <begin position="1176"/>
        <end position="1306"/>
    </location>
</feature>
<feature type="region of interest" description="Disordered" evidence="3">
    <location>
        <begin position="755"/>
        <end position="904"/>
    </location>
</feature>
<protein>
    <recommendedName>
        <fullName evidence="4">L,D-TPase catalytic domain-containing protein</fullName>
    </recommendedName>
</protein>
<keyword evidence="2" id="KW-0175">Coiled coil</keyword>
<name>A0A2A2CG62_ECOLX</name>
<reference evidence="5 6" key="1">
    <citation type="submission" date="2016-12" db="EMBL/GenBank/DDBJ databases">
        <title>Real-Time Genomic Investigation Underlying the Public Health Response to a Shiga Toxin-Producing Escherichia Coli O26:H11 Outbreak in a Nursery.</title>
        <authorList>
            <person name="Ferdous M."/>
            <person name="Moran-Gilad J."/>
            <person name="Rossen J.W."/>
            <person name="Gdalevich M."/>
        </authorList>
    </citation>
    <scope>NUCLEOTIDE SEQUENCE [LARGE SCALE GENOMIC DNA]</scope>
    <source>
        <strain evidence="5 6">STEC 514-2</strain>
    </source>
</reference>
<keyword evidence="1" id="KW-0573">Peptidoglycan synthesis</keyword>
<feature type="coiled-coil region" evidence="2">
    <location>
        <begin position="185"/>
        <end position="219"/>
    </location>
</feature>
<feature type="active site" description="Proton donor/acceptor" evidence="1">
    <location>
        <position position="1253"/>
    </location>
</feature>
<comment type="pathway">
    <text evidence="1">Cell wall biogenesis; peptidoglycan biosynthesis.</text>
</comment>
<feature type="compositionally biased region" description="Low complexity" evidence="3">
    <location>
        <begin position="764"/>
        <end position="784"/>
    </location>
</feature>
<evidence type="ECO:0000256" key="2">
    <source>
        <dbReference type="SAM" id="Coils"/>
    </source>
</evidence>
<proteinExistence type="predicted"/>
<accession>A0A2A2CG62</accession>
<comment type="caution">
    <text evidence="5">The sequence shown here is derived from an EMBL/GenBank/DDBJ whole genome shotgun (WGS) entry which is preliminary data.</text>
</comment>
<feature type="compositionally biased region" description="Basic and acidic residues" evidence="3">
    <location>
        <begin position="862"/>
        <end position="876"/>
    </location>
</feature>
<dbReference type="GO" id="GO:0071555">
    <property type="term" value="P:cell wall organization"/>
    <property type="evidence" value="ECO:0007669"/>
    <property type="project" value="UniProtKB-UniRule"/>
</dbReference>
<evidence type="ECO:0000313" key="5">
    <source>
        <dbReference type="EMBL" id="PAU25794.1"/>
    </source>
</evidence>
<organism evidence="5 6">
    <name type="scientific">Escherichia coli</name>
    <dbReference type="NCBI Taxonomy" id="562"/>
    <lineage>
        <taxon>Bacteria</taxon>
        <taxon>Pseudomonadati</taxon>
        <taxon>Pseudomonadota</taxon>
        <taxon>Gammaproteobacteria</taxon>
        <taxon>Enterobacterales</taxon>
        <taxon>Enterobacteriaceae</taxon>
        <taxon>Escherichia</taxon>
    </lineage>
</organism>
<dbReference type="GO" id="GO:0016740">
    <property type="term" value="F:transferase activity"/>
    <property type="evidence" value="ECO:0007669"/>
    <property type="project" value="InterPro"/>
</dbReference>
<dbReference type="InterPro" id="IPR040561">
    <property type="entry name" value="LPD38"/>
</dbReference>
<gene>
    <name evidence="5" type="ORF">BTQ06_04730</name>
</gene>
<keyword evidence="1" id="KW-0961">Cell wall biogenesis/degradation</keyword>
<dbReference type="PROSITE" id="PS52029">
    <property type="entry name" value="LD_TPASE"/>
    <property type="match status" value="1"/>
</dbReference>
<dbReference type="GO" id="GO:0009252">
    <property type="term" value="P:peptidoglycan biosynthetic process"/>
    <property type="evidence" value="ECO:0007669"/>
    <property type="project" value="UniProtKB-KW"/>
</dbReference>
<keyword evidence="1" id="KW-0133">Cell shape</keyword>
<dbReference type="GO" id="GO:0008360">
    <property type="term" value="P:regulation of cell shape"/>
    <property type="evidence" value="ECO:0007669"/>
    <property type="project" value="UniProtKB-UniRule"/>
</dbReference>
<feature type="compositionally biased region" description="Low complexity" evidence="3">
    <location>
        <begin position="800"/>
        <end position="809"/>
    </location>
</feature>
<dbReference type="Proteomes" id="UP000218543">
    <property type="component" value="Unassembled WGS sequence"/>
</dbReference>
<dbReference type="Pfam" id="PF03734">
    <property type="entry name" value="YkuD"/>
    <property type="match status" value="1"/>
</dbReference>
<evidence type="ECO:0000313" key="6">
    <source>
        <dbReference type="Proteomes" id="UP000218543"/>
    </source>
</evidence>
<feature type="compositionally biased region" description="Basic and acidic residues" evidence="3">
    <location>
        <begin position="474"/>
        <end position="488"/>
    </location>
</feature>
<feature type="compositionally biased region" description="Polar residues" evidence="3">
    <location>
        <begin position="940"/>
        <end position="963"/>
    </location>
</feature>